<dbReference type="PANTHER" id="PTHR12978:SF0">
    <property type="entry name" value="M7GPPPX DIPHOSPHATASE"/>
    <property type="match status" value="1"/>
</dbReference>
<dbReference type="GO" id="GO:0000290">
    <property type="term" value="P:deadenylation-dependent decapping of nuclear-transcribed mRNA"/>
    <property type="evidence" value="ECO:0007669"/>
    <property type="project" value="InterPro"/>
</dbReference>
<dbReference type="InterPro" id="IPR008594">
    <property type="entry name" value="DcpS/DCS2"/>
</dbReference>
<dbReference type="Pfam" id="PF11969">
    <property type="entry name" value="DcpS_C"/>
    <property type="match status" value="1"/>
</dbReference>
<accession>A0A6G1HLC9</accession>
<comment type="similarity">
    <text evidence="1">Belongs to the HIT family.</text>
</comment>
<dbReference type="Pfam" id="PF05652">
    <property type="entry name" value="DcpS"/>
    <property type="match status" value="1"/>
</dbReference>
<sequence>MSRDPAAEALVPKFQFEKLLNQDQAGRRVVLLGSIDDVPALLIAERAPFAADPEHLSSFASSLANVTNLGNNDIYKWYLASSSSASASADSQPPDLKINLFHPCTPQLIAKYSRQGIRVVTETPTVYAEHVRPYVLRKQAEGRVNWVFNILEGRTEQEDVMYREHGPEGFLVLPDLNWDRKTVTALHLLGIVERRDLLSLRDLKKEHVDWLRHVKRKLVDATLGMYPKLEWDQLKFYVHYQPTYYHLHIHIVHVELEAGATQAVGKAISLDNIISQLETMPDGKGMADVELTYTIGEASELWIEVFEPRRKELRDNA</sequence>
<dbReference type="OrthoDB" id="10264956at2759"/>
<feature type="active site" description="Nucleophile" evidence="2">
    <location>
        <position position="248"/>
    </location>
</feature>
<gene>
    <name evidence="3" type="ORF">EJ06DRAFT_516312</name>
</gene>
<keyword evidence="4" id="KW-1185">Reference proteome</keyword>
<dbReference type="EMBL" id="ML996706">
    <property type="protein sequence ID" value="KAF2396666.1"/>
    <property type="molecule type" value="Genomic_DNA"/>
</dbReference>
<dbReference type="FunFam" id="3.30.428.10:FF:000016">
    <property type="entry name" value="Scavenger mRNA decapping enzyme"/>
    <property type="match status" value="1"/>
</dbReference>
<dbReference type="Proteomes" id="UP000799640">
    <property type="component" value="Unassembled WGS sequence"/>
</dbReference>
<keyword evidence="3" id="KW-0378">Hydrolase</keyword>
<dbReference type="PANTHER" id="PTHR12978">
    <property type="entry name" value="HISTIDINE TRIAD HIT PROTEIN MEMBER"/>
    <property type="match status" value="1"/>
</dbReference>
<dbReference type="GO" id="GO:0005634">
    <property type="term" value="C:nucleus"/>
    <property type="evidence" value="ECO:0007669"/>
    <property type="project" value="TreeGrafter"/>
</dbReference>
<dbReference type="Gene3D" id="3.30.200.40">
    <property type="entry name" value="Scavenger mRNA decapping enzyme, N-terminal domain"/>
    <property type="match status" value="1"/>
</dbReference>
<dbReference type="SUPFAM" id="SSF102860">
    <property type="entry name" value="mRNA decapping enzyme DcpS N-terminal domain"/>
    <property type="match status" value="1"/>
</dbReference>
<reference evidence="3" key="1">
    <citation type="journal article" date="2020" name="Stud. Mycol.">
        <title>101 Dothideomycetes genomes: a test case for predicting lifestyles and emergence of pathogens.</title>
        <authorList>
            <person name="Haridas S."/>
            <person name="Albert R."/>
            <person name="Binder M."/>
            <person name="Bloem J."/>
            <person name="Labutti K."/>
            <person name="Salamov A."/>
            <person name="Andreopoulos B."/>
            <person name="Baker S."/>
            <person name="Barry K."/>
            <person name="Bills G."/>
            <person name="Bluhm B."/>
            <person name="Cannon C."/>
            <person name="Castanera R."/>
            <person name="Culley D."/>
            <person name="Daum C."/>
            <person name="Ezra D."/>
            <person name="Gonzalez J."/>
            <person name="Henrissat B."/>
            <person name="Kuo A."/>
            <person name="Liang C."/>
            <person name="Lipzen A."/>
            <person name="Lutzoni F."/>
            <person name="Magnuson J."/>
            <person name="Mondo S."/>
            <person name="Nolan M."/>
            <person name="Ohm R."/>
            <person name="Pangilinan J."/>
            <person name="Park H.-J."/>
            <person name="Ramirez L."/>
            <person name="Alfaro M."/>
            <person name="Sun H."/>
            <person name="Tritt A."/>
            <person name="Yoshinaga Y."/>
            <person name="Zwiers L.-H."/>
            <person name="Turgeon B."/>
            <person name="Goodwin S."/>
            <person name="Spatafora J."/>
            <person name="Crous P."/>
            <person name="Grigoriev I."/>
        </authorList>
    </citation>
    <scope>NUCLEOTIDE SEQUENCE</scope>
    <source>
        <strain evidence="3">CBS 262.69</strain>
    </source>
</reference>
<evidence type="ECO:0000313" key="4">
    <source>
        <dbReference type="Proteomes" id="UP000799640"/>
    </source>
</evidence>
<dbReference type="InterPro" id="IPR011145">
    <property type="entry name" value="Scavenger_mRNA_decap_enz_N"/>
</dbReference>
<evidence type="ECO:0000313" key="3">
    <source>
        <dbReference type="EMBL" id="KAF2396666.1"/>
    </source>
</evidence>
<organism evidence="3 4">
    <name type="scientific">Trichodelitschia bisporula</name>
    <dbReference type="NCBI Taxonomy" id="703511"/>
    <lineage>
        <taxon>Eukaryota</taxon>
        <taxon>Fungi</taxon>
        <taxon>Dikarya</taxon>
        <taxon>Ascomycota</taxon>
        <taxon>Pezizomycotina</taxon>
        <taxon>Dothideomycetes</taxon>
        <taxon>Dothideomycetes incertae sedis</taxon>
        <taxon>Phaeotrichales</taxon>
        <taxon>Phaeotrichaceae</taxon>
        <taxon>Trichodelitschia</taxon>
    </lineage>
</organism>
<dbReference type="PIRSF" id="PIRSF028973">
    <property type="entry name" value="Scavenger_mRNA_decap_enz"/>
    <property type="match status" value="1"/>
</dbReference>
<dbReference type="AlphaFoldDB" id="A0A6G1HLC9"/>
<evidence type="ECO:0000256" key="1">
    <source>
        <dbReference type="ARBA" id="ARBA00010208"/>
    </source>
</evidence>
<dbReference type="SUPFAM" id="SSF54197">
    <property type="entry name" value="HIT-like"/>
    <property type="match status" value="1"/>
</dbReference>
<dbReference type="Gene3D" id="3.30.428.10">
    <property type="entry name" value="HIT-like"/>
    <property type="match status" value="1"/>
</dbReference>
<protein>
    <submittedName>
        <fullName evidence="3">Putative mRNA decapping hydrolase</fullName>
    </submittedName>
</protein>
<dbReference type="InterPro" id="IPR036265">
    <property type="entry name" value="HIT-like_sf"/>
</dbReference>
<dbReference type="GO" id="GO:0000932">
    <property type="term" value="C:P-body"/>
    <property type="evidence" value="ECO:0007669"/>
    <property type="project" value="TreeGrafter"/>
</dbReference>
<dbReference type="GO" id="GO:0000340">
    <property type="term" value="F:RNA 7-methylguanosine cap binding"/>
    <property type="evidence" value="ECO:0007669"/>
    <property type="project" value="TreeGrafter"/>
</dbReference>
<proteinExistence type="inferred from homology"/>
<evidence type="ECO:0000256" key="2">
    <source>
        <dbReference type="PIRSR" id="PIRSR028973-1"/>
    </source>
</evidence>
<name>A0A6G1HLC9_9PEZI</name>
<dbReference type="GO" id="GO:0016787">
    <property type="term" value="F:hydrolase activity"/>
    <property type="evidence" value="ECO:0007669"/>
    <property type="project" value="UniProtKB-KW"/>
</dbReference>